<evidence type="ECO:0000256" key="1">
    <source>
        <dbReference type="SAM" id="MobiDB-lite"/>
    </source>
</evidence>
<accession>A0A7C3PJJ0</accession>
<protein>
    <submittedName>
        <fullName evidence="3">Uncharacterized protein</fullName>
    </submittedName>
</protein>
<sequence>MENPPARNRSRKLAASTPQPSEVTPYRAEDGKVIAGKDDVQLANSRKEVAGEAHAVELAPSAAIVPDRRSAAKRKSPATFRRLWEVKQAREIQLTYLQAQAQQINQALSERQQKRVQAGHVAVSNGDARARVSLAGHTAQSSRPSVFSSHPESTAMHSYDDNDAALQAEMNRINQLLAKLQVDIQDGEQALTAMQEGRFDLNRVPSSLLRQITNPAEQEPHSGVAAFSEAAPTPPPGAAMPLNEAHWQKAEQEARQTAEALRYLAGRDRPLPPPPAEATPPRQPLPQSARSTTAPPRRSPTSASRRLAQSVFDKLGDALLWIVAAAAARVAIRFLLASVPALTPILVPLMFAPALVAIALVFLKPNISFLPLYRLFLISIGLLLGGKL</sequence>
<keyword evidence="2" id="KW-1133">Transmembrane helix</keyword>
<feature type="transmembrane region" description="Helical" evidence="2">
    <location>
        <begin position="342"/>
        <end position="363"/>
    </location>
</feature>
<keyword evidence="2" id="KW-0812">Transmembrane</keyword>
<gene>
    <name evidence="3" type="ORF">ENR64_16765</name>
</gene>
<evidence type="ECO:0000256" key="2">
    <source>
        <dbReference type="SAM" id="Phobius"/>
    </source>
</evidence>
<reference evidence="3" key="1">
    <citation type="journal article" date="2020" name="mSystems">
        <title>Genome- and Community-Level Interaction Insights into Carbon Utilization and Element Cycling Functions of Hydrothermarchaeota in Hydrothermal Sediment.</title>
        <authorList>
            <person name="Zhou Z."/>
            <person name="Liu Y."/>
            <person name="Xu W."/>
            <person name="Pan J."/>
            <person name="Luo Z.H."/>
            <person name="Li M."/>
        </authorList>
    </citation>
    <scope>NUCLEOTIDE SEQUENCE [LARGE SCALE GENOMIC DNA]</scope>
    <source>
        <strain evidence="3">SpSt-418</strain>
    </source>
</reference>
<feature type="region of interest" description="Disordered" evidence="1">
    <location>
        <begin position="136"/>
        <end position="155"/>
    </location>
</feature>
<keyword evidence="2" id="KW-0472">Membrane</keyword>
<feature type="compositionally biased region" description="Pro residues" evidence="1">
    <location>
        <begin position="271"/>
        <end position="284"/>
    </location>
</feature>
<evidence type="ECO:0000313" key="3">
    <source>
        <dbReference type="EMBL" id="HFM99376.1"/>
    </source>
</evidence>
<feature type="compositionally biased region" description="Polar residues" evidence="1">
    <location>
        <begin position="138"/>
        <end position="155"/>
    </location>
</feature>
<feature type="transmembrane region" description="Helical" evidence="2">
    <location>
        <begin position="370"/>
        <end position="386"/>
    </location>
</feature>
<dbReference type="AlphaFoldDB" id="A0A7C3PJJ0"/>
<feature type="compositionally biased region" description="Low complexity" evidence="1">
    <location>
        <begin position="285"/>
        <end position="303"/>
    </location>
</feature>
<name>A0A7C3PJJ0_9CYAN</name>
<comment type="caution">
    <text evidence="3">The sequence shown here is derived from an EMBL/GenBank/DDBJ whole genome shotgun (WGS) entry which is preliminary data.</text>
</comment>
<proteinExistence type="predicted"/>
<feature type="region of interest" description="Disordered" evidence="1">
    <location>
        <begin position="1"/>
        <end position="28"/>
    </location>
</feature>
<organism evidence="3">
    <name type="scientific">Oscillatoriales cyanobacterium SpSt-418</name>
    <dbReference type="NCBI Taxonomy" id="2282169"/>
    <lineage>
        <taxon>Bacteria</taxon>
        <taxon>Bacillati</taxon>
        <taxon>Cyanobacteriota</taxon>
        <taxon>Cyanophyceae</taxon>
        <taxon>Oscillatoriophycideae</taxon>
        <taxon>Oscillatoriales</taxon>
    </lineage>
</organism>
<feature type="region of interest" description="Disordered" evidence="1">
    <location>
        <begin position="266"/>
        <end position="303"/>
    </location>
</feature>
<dbReference type="EMBL" id="DSRU01000241">
    <property type="protein sequence ID" value="HFM99376.1"/>
    <property type="molecule type" value="Genomic_DNA"/>
</dbReference>
<feature type="region of interest" description="Disordered" evidence="1">
    <location>
        <begin position="217"/>
        <end position="241"/>
    </location>
</feature>